<name>A0A382G3G7_9ZZZZ</name>
<proteinExistence type="predicted"/>
<dbReference type="AlphaFoldDB" id="A0A382G3G7"/>
<accession>A0A382G3G7</accession>
<evidence type="ECO:0000313" key="1">
    <source>
        <dbReference type="EMBL" id="SVB69144.1"/>
    </source>
</evidence>
<protein>
    <submittedName>
        <fullName evidence="1">Uncharacterized protein</fullName>
    </submittedName>
</protein>
<dbReference type="EMBL" id="UINC01053070">
    <property type="protein sequence ID" value="SVB69144.1"/>
    <property type="molecule type" value="Genomic_DNA"/>
</dbReference>
<reference evidence="1" key="1">
    <citation type="submission" date="2018-05" db="EMBL/GenBank/DDBJ databases">
        <authorList>
            <person name="Lanie J.A."/>
            <person name="Ng W.-L."/>
            <person name="Kazmierczak K.M."/>
            <person name="Andrzejewski T.M."/>
            <person name="Davidsen T.M."/>
            <person name="Wayne K.J."/>
            <person name="Tettelin H."/>
            <person name="Glass J.I."/>
            <person name="Rusch D."/>
            <person name="Podicherti R."/>
            <person name="Tsui H.-C.T."/>
            <person name="Winkler M.E."/>
        </authorList>
    </citation>
    <scope>NUCLEOTIDE SEQUENCE</scope>
</reference>
<gene>
    <name evidence="1" type="ORF">METZ01_LOCUS221998</name>
</gene>
<sequence>MKTQFIDFSSSYIVFRLDTSKVLPKSVSHPPPLSINNVRINHECYATLVEKKTDRSESFYLGASCKTERVGVEKDIWTEPNADFVPIFSDSHYLILKTFEHAQIEVPLHPPTLGMQPIRQHALITDNFADVKQIQKKIEGKIIDDIDSIINLTLTGINLNALTVIENDHYIFSIQYPIKTMNVNEVDKIMQTDTGPIIFPDLSQEFDNSLKHIQLAYVAWNRKDYAEFIVRSEKNINDQVSVFHYCEAHQLQVDNSIIAPL</sequence>
<organism evidence="1">
    <name type="scientific">marine metagenome</name>
    <dbReference type="NCBI Taxonomy" id="408172"/>
    <lineage>
        <taxon>unclassified sequences</taxon>
        <taxon>metagenomes</taxon>
        <taxon>ecological metagenomes</taxon>
    </lineage>
</organism>